<accession>A0A2Z2PP81</accession>
<dbReference type="Pfam" id="PF02027">
    <property type="entry name" value="RolB_RolC"/>
    <property type="match status" value="1"/>
</dbReference>
<keyword evidence="2" id="KW-0614">Plasmid</keyword>
<dbReference type="RefSeq" id="WP_081307298.1">
    <property type="nucleotide sequence ID" value="NZ_KY000032.1"/>
</dbReference>
<evidence type="ECO:0000313" key="2">
    <source>
        <dbReference type="EMBL" id="ASK41916.1"/>
    </source>
</evidence>
<geneLocation type="plasmid" evidence="2">
    <name>pTi_CFBP2788</name>
</geneLocation>
<reference evidence="2" key="1">
    <citation type="submission" date="2016-10" db="EMBL/GenBank/DDBJ databases">
        <title>Agrobacterium Ti plasmids: Classification based on T-DNA and Vir regions organization.</title>
        <authorList>
            <person name="Nabi N."/>
            <person name="Vial L."/>
            <person name="Ben Hafsa A."/>
            <person name="Chapulliot D."/>
            <person name="Berard A."/>
            <person name="Chauveau A."/>
            <person name="Le Paslier M.-C."/>
            <person name="Harzallah Skhiri F."/>
            <person name="Brunel D."/>
            <person name="Nesme X."/>
            <person name="Chaouachi M."/>
        </authorList>
    </citation>
    <scope>NUCLEOTIDE SEQUENCE</scope>
    <source>
        <strain evidence="2">CFBP2788</strain>
        <plasmid evidence="2">pTi_CFBP2788</plasmid>
    </source>
</reference>
<dbReference type="InterPro" id="IPR006064">
    <property type="entry name" value="Glycosidase"/>
</dbReference>
<name>A0A2Z2PP81_9HYPH</name>
<sequence>MAMIDILLSSGSRPRFIPSFLDRRKGRDDFRAFLRQERKRFDKFIRDELIPFQKKWGEGLTALLPEDEVEKIEKLKEIETVPRVCHLTIEEPEAYIVGERRTESLSVYLYCSRSNMLELFCARRLAKFGRNVFVTTIRPYRDDLERRQMVEFYRAVFNDIEVSEEDFQSFVALPLSSGFVEIPSKRFGYRFWRRTDGGEKDYDILTVGDTHFSQSIPVVRKRARNDSDSDKEFEEKKIIYCP</sequence>
<protein>
    <recommendedName>
        <fullName evidence="1">Cytokinin glycosidase domain-containing protein</fullName>
    </recommendedName>
</protein>
<proteinExistence type="predicted"/>
<evidence type="ECO:0000259" key="1">
    <source>
        <dbReference type="Pfam" id="PF02027"/>
    </source>
</evidence>
<organism evidence="2">
    <name type="scientific">Agrobacterium fabrum</name>
    <dbReference type="NCBI Taxonomy" id="1176649"/>
    <lineage>
        <taxon>Bacteria</taxon>
        <taxon>Pseudomonadati</taxon>
        <taxon>Pseudomonadota</taxon>
        <taxon>Alphaproteobacteria</taxon>
        <taxon>Hyphomicrobiales</taxon>
        <taxon>Rhizobiaceae</taxon>
        <taxon>Rhizobium/Agrobacterium group</taxon>
        <taxon>Agrobacterium</taxon>
        <taxon>Agrobacterium tumefaciens complex</taxon>
    </lineage>
</organism>
<dbReference type="AlphaFoldDB" id="A0A2Z2PP81"/>
<dbReference type="EMBL" id="KY000032">
    <property type="protein sequence ID" value="ASK41916.1"/>
    <property type="molecule type" value="Genomic_DNA"/>
</dbReference>
<feature type="domain" description="Cytokinin glycosidase" evidence="1">
    <location>
        <begin position="13"/>
        <end position="210"/>
    </location>
</feature>